<dbReference type="HAMAP" id="MF_00528">
    <property type="entry name" value="Maf"/>
    <property type="match status" value="1"/>
</dbReference>
<comment type="subcellular location">
    <subcellularLocation>
        <location evidence="1 9">Cytoplasm</location>
    </subcellularLocation>
</comment>
<evidence type="ECO:0000313" key="11">
    <source>
        <dbReference type="Proteomes" id="UP000632828"/>
    </source>
</evidence>
<sequence length="198" mass="21834">MRKIVLASTSPYRQHLLKQLQIPFVTAAPDFTEVIDPHVAPALQVRHLAAGKAQSLADQYPDAVIIGSDQLFVDQRGRTLGKAGDEHGAFNQLRQMVGRTHCFYTGLALLDCRTAAMQTDYATFSVTLRELTDEQITDYLQRERPFDCAGSFKVEGLGIALIEKMAGEDYNTLIGLPLIKLVTMLEQVGVNVLRASGK</sequence>
<dbReference type="GO" id="GO:0047429">
    <property type="term" value="F:nucleoside triphosphate diphosphatase activity"/>
    <property type="evidence" value="ECO:0007669"/>
    <property type="project" value="InterPro"/>
</dbReference>
<feature type="active site" description="Proton acceptor" evidence="9">
    <location>
        <position position="69"/>
    </location>
</feature>
<dbReference type="EC" id="3.6.1.-" evidence="9"/>
<dbReference type="PANTHER" id="PTHR43213:SF10">
    <property type="entry name" value="7-METHYL-GTP PYROPHOSPHATASE"/>
    <property type="match status" value="1"/>
</dbReference>
<evidence type="ECO:0000313" key="10">
    <source>
        <dbReference type="EMBL" id="MBD1400917.1"/>
    </source>
</evidence>
<keyword evidence="2 9" id="KW-0963">Cytoplasm</keyword>
<dbReference type="NCBIfam" id="TIGR00172">
    <property type="entry name" value="maf"/>
    <property type="match status" value="1"/>
</dbReference>
<dbReference type="PANTHER" id="PTHR43213">
    <property type="entry name" value="BIFUNCTIONAL DTTP/UTP PYROPHOSPHATASE/METHYLTRANSFERASE PROTEIN-RELATED"/>
    <property type="match status" value="1"/>
</dbReference>
<dbReference type="GO" id="GO:0009117">
    <property type="term" value="P:nucleotide metabolic process"/>
    <property type="evidence" value="ECO:0007669"/>
    <property type="project" value="UniProtKB-KW"/>
</dbReference>
<evidence type="ECO:0000256" key="3">
    <source>
        <dbReference type="ARBA" id="ARBA00022801"/>
    </source>
</evidence>
<dbReference type="InterPro" id="IPR029001">
    <property type="entry name" value="ITPase-like_fam"/>
</dbReference>
<comment type="function">
    <text evidence="6 9">Nucleoside triphosphate pyrophosphatase that hydrolyzes 7-methyl-GTP (m(7)GTP). May have a dual role in cell division arrest and in preventing the incorporation of modified nucleotides into cellular nucleic acids.</text>
</comment>
<accession>A0A8J6QYY1</accession>
<comment type="caution">
    <text evidence="9">Lacks conserved residue(s) required for the propagation of feature annotation.</text>
</comment>
<proteinExistence type="inferred from homology"/>
<feature type="site" description="Important for substrate specificity" evidence="9">
    <location>
        <position position="12"/>
    </location>
</feature>
<protein>
    <recommendedName>
        <fullName evidence="8 9">7-methyl-GTP pyrophosphatase</fullName>
        <shortName evidence="9">m(7)GTP pyrophosphatase</shortName>
        <ecNumber evidence="9">3.6.1.-</ecNumber>
    </recommendedName>
</protein>
<dbReference type="Pfam" id="PF02545">
    <property type="entry name" value="Maf"/>
    <property type="match status" value="1"/>
</dbReference>
<evidence type="ECO:0000256" key="6">
    <source>
        <dbReference type="ARBA" id="ARBA00053369"/>
    </source>
</evidence>
<name>A0A8J6QYY1_9BACT</name>
<dbReference type="RefSeq" id="WP_191155955.1">
    <property type="nucleotide sequence ID" value="NZ_JACWUN010000010.1"/>
</dbReference>
<dbReference type="InterPro" id="IPR003697">
    <property type="entry name" value="Maf-like"/>
</dbReference>
<evidence type="ECO:0000256" key="7">
    <source>
        <dbReference type="ARBA" id="ARBA00060749"/>
    </source>
</evidence>
<feature type="site" description="Important for substrate specificity" evidence="9">
    <location>
        <position position="155"/>
    </location>
</feature>
<dbReference type="GO" id="GO:0005737">
    <property type="term" value="C:cytoplasm"/>
    <property type="evidence" value="ECO:0007669"/>
    <property type="project" value="UniProtKB-SubCell"/>
</dbReference>
<evidence type="ECO:0000256" key="2">
    <source>
        <dbReference type="ARBA" id="ARBA00022490"/>
    </source>
</evidence>
<reference evidence="10" key="1">
    <citation type="submission" date="2020-09" db="EMBL/GenBank/DDBJ databases">
        <title>Pelobacter alkaliphilus sp. nov., a novel anaerobic arsenate-reducing bacterium from terrestrial mud volcano.</title>
        <authorList>
            <person name="Khomyakova M.A."/>
            <person name="Merkel A.Y."/>
            <person name="Slobodkin A.I."/>
        </authorList>
    </citation>
    <scope>NUCLEOTIDE SEQUENCE</scope>
    <source>
        <strain evidence="10">M08fum</strain>
    </source>
</reference>
<dbReference type="CDD" id="cd00555">
    <property type="entry name" value="Maf"/>
    <property type="match status" value="1"/>
</dbReference>
<evidence type="ECO:0000256" key="5">
    <source>
        <dbReference type="ARBA" id="ARBA00050213"/>
    </source>
</evidence>
<keyword evidence="4 9" id="KW-0546">Nucleotide metabolism</keyword>
<evidence type="ECO:0000256" key="8">
    <source>
        <dbReference type="ARBA" id="ARBA00068163"/>
    </source>
</evidence>
<comment type="similarity">
    <text evidence="7 9">Belongs to the Maf family. YceF subfamily.</text>
</comment>
<evidence type="ECO:0000256" key="4">
    <source>
        <dbReference type="ARBA" id="ARBA00023080"/>
    </source>
</evidence>
<dbReference type="Gene3D" id="3.90.950.10">
    <property type="match status" value="1"/>
</dbReference>
<dbReference type="PIRSF" id="PIRSF006305">
    <property type="entry name" value="Maf"/>
    <property type="match status" value="1"/>
</dbReference>
<dbReference type="FunFam" id="3.90.950.10:FF:000005">
    <property type="entry name" value="7-methyl-GTP pyrophosphatase"/>
    <property type="match status" value="1"/>
</dbReference>
<evidence type="ECO:0000256" key="1">
    <source>
        <dbReference type="ARBA" id="ARBA00004496"/>
    </source>
</evidence>
<feature type="site" description="Important for substrate specificity" evidence="9">
    <location>
        <position position="70"/>
    </location>
</feature>
<dbReference type="EMBL" id="JACWUN010000010">
    <property type="protein sequence ID" value="MBD1400917.1"/>
    <property type="molecule type" value="Genomic_DNA"/>
</dbReference>
<comment type="catalytic activity">
    <reaction evidence="5 9">
        <text>N(7)-methyl-GTP + H2O = N(7)-methyl-GMP + diphosphate + H(+)</text>
        <dbReference type="Rhea" id="RHEA:58744"/>
        <dbReference type="ChEBI" id="CHEBI:15377"/>
        <dbReference type="ChEBI" id="CHEBI:15378"/>
        <dbReference type="ChEBI" id="CHEBI:33019"/>
        <dbReference type="ChEBI" id="CHEBI:58285"/>
        <dbReference type="ChEBI" id="CHEBI:87133"/>
    </reaction>
</comment>
<dbReference type="Proteomes" id="UP000632828">
    <property type="component" value="Unassembled WGS sequence"/>
</dbReference>
<gene>
    <name evidence="10" type="primary">maf</name>
    <name evidence="10" type="ORF">ICT70_09555</name>
</gene>
<comment type="caution">
    <text evidence="10">The sequence shown here is derived from an EMBL/GenBank/DDBJ whole genome shotgun (WGS) entry which is preliminary data.</text>
</comment>
<keyword evidence="11" id="KW-1185">Reference proteome</keyword>
<dbReference type="AlphaFoldDB" id="A0A8J6QYY1"/>
<comment type="cofactor">
    <cofactor evidence="9">
        <name>a divalent metal cation</name>
        <dbReference type="ChEBI" id="CHEBI:60240"/>
    </cofactor>
</comment>
<keyword evidence="3 9" id="KW-0378">Hydrolase</keyword>
<organism evidence="10 11">
    <name type="scientific">Pelovirga terrestris</name>
    <dbReference type="NCBI Taxonomy" id="2771352"/>
    <lineage>
        <taxon>Bacteria</taxon>
        <taxon>Pseudomonadati</taxon>
        <taxon>Thermodesulfobacteriota</taxon>
        <taxon>Desulfuromonadia</taxon>
        <taxon>Geobacterales</taxon>
        <taxon>Geobacteraceae</taxon>
        <taxon>Pelovirga</taxon>
    </lineage>
</organism>
<evidence type="ECO:0000256" key="9">
    <source>
        <dbReference type="HAMAP-Rule" id="MF_00528"/>
    </source>
</evidence>
<dbReference type="SUPFAM" id="SSF52972">
    <property type="entry name" value="ITPase-like"/>
    <property type="match status" value="1"/>
</dbReference>